<feature type="compositionally biased region" description="Pro residues" evidence="1">
    <location>
        <begin position="78"/>
        <end position="88"/>
    </location>
</feature>
<reference evidence="3" key="1">
    <citation type="submission" date="2014-04" db="EMBL/GenBank/DDBJ databases">
        <title>Evolutionary Origins and Diversification of the Mycorrhizal Mutualists.</title>
        <authorList>
            <consortium name="DOE Joint Genome Institute"/>
            <consortium name="Mycorrhizal Genomics Consortium"/>
            <person name="Kohler A."/>
            <person name="Kuo A."/>
            <person name="Nagy L.G."/>
            <person name="Floudas D."/>
            <person name="Copeland A."/>
            <person name="Barry K.W."/>
            <person name="Cichocki N."/>
            <person name="Veneault-Fourrey C."/>
            <person name="LaButti K."/>
            <person name="Lindquist E.A."/>
            <person name="Lipzen A."/>
            <person name="Lundell T."/>
            <person name="Morin E."/>
            <person name="Murat C."/>
            <person name="Riley R."/>
            <person name="Ohm R."/>
            <person name="Sun H."/>
            <person name="Tunlid A."/>
            <person name="Henrissat B."/>
            <person name="Grigoriev I.V."/>
            <person name="Hibbett D.S."/>
            <person name="Martin F."/>
        </authorList>
    </citation>
    <scope>NUCLEOTIDE SEQUENCE [LARGE SCALE GENOMIC DNA]</scope>
    <source>
        <strain evidence="3">FD-334 SS-4</strain>
    </source>
</reference>
<name>A0A0D2Q6P9_HYPSF</name>
<evidence type="ECO:0000313" key="2">
    <source>
        <dbReference type="EMBL" id="KJA27405.1"/>
    </source>
</evidence>
<keyword evidence="3" id="KW-1185">Reference proteome</keyword>
<protein>
    <submittedName>
        <fullName evidence="2">Uncharacterized protein</fullName>
    </submittedName>
</protein>
<feature type="compositionally biased region" description="Low complexity" evidence="1">
    <location>
        <begin position="89"/>
        <end position="100"/>
    </location>
</feature>
<dbReference type="Proteomes" id="UP000054270">
    <property type="component" value="Unassembled WGS sequence"/>
</dbReference>
<proteinExistence type="predicted"/>
<organism evidence="2 3">
    <name type="scientific">Hypholoma sublateritium (strain FD-334 SS-4)</name>
    <dbReference type="NCBI Taxonomy" id="945553"/>
    <lineage>
        <taxon>Eukaryota</taxon>
        <taxon>Fungi</taxon>
        <taxon>Dikarya</taxon>
        <taxon>Basidiomycota</taxon>
        <taxon>Agaricomycotina</taxon>
        <taxon>Agaricomycetes</taxon>
        <taxon>Agaricomycetidae</taxon>
        <taxon>Agaricales</taxon>
        <taxon>Agaricineae</taxon>
        <taxon>Strophariaceae</taxon>
        <taxon>Hypholoma</taxon>
    </lineage>
</organism>
<dbReference type="EMBL" id="KN817524">
    <property type="protein sequence ID" value="KJA27405.1"/>
    <property type="molecule type" value="Genomic_DNA"/>
</dbReference>
<sequence length="148" mass="15714">MTSRRNSLRLQAPPAPPPVPPSLRMSPYLNAPLFTRAQAAAAAPTDAAERWLQDTVPQAASPPGDRRGSIIHRTPQHPRSPPHPPAAPSGPLTPAADAAPASPPPAHTRQRYISHSIAPDTNPLLSPRPPHPHHPRSAPAPGYFPHVS</sequence>
<dbReference type="AlphaFoldDB" id="A0A0D2Q6P9"/>
<gene>
    <name evidence="2" type="ORF">HYPSUDRAFT_198180</name>
</gene>
<feature type="region of interest" description="Disordered" evidence="1">
    <location>
        <begin position="1"/>
        <end position="148"/>
    </location>
</feature>
<evidence type="ECO:0000256" key="1">
    <source>
        <dbReference type="SAM" id="MobiDB-lite"/>
    </source>
</evidence>
<evidence type="ECO:0000313" key="3">
    <source>
        <dbReference type="Proteomes" id="UP000054270"/>
    </source>
</evidence>
<feature type="compositionally biased region" description="Low complexity" evidence="1">
    <location>
        <begin position="37"/>
        <end position="46"/>
    </location>
</feature>
<accession>A0A0D2Q6P9</accession>